<dbReference type="PROSITE" id="PS00211">
    <property type="entry name" value="ABC_TRANSPORTER_1"/>
    <property type="match status" value="1"/>
</dbReference>
<reference evidence="4 5" key="1">
    <citation type="submission" date="2013-09" db="EMBL/GenBank/DDBJ databases">
        <title>Genome sequencing of Phaeobacter antarcticus sp. nov. SM1211.</title>
        <authorList>
            <person name="Zhang X.-Y."/>
            <person name="Liu C."/>
            <person name="Chen X.-L."/>
            <person name="Xie B.-B."/>
            <person name="Qin Q.-L."/>
            <person name="Rong J.-C."/>
            <person name="Zhang Y.-Z."/>
        </authorList>
    </citation>
    <scope>NUCLEOTIDE SEQUENCE [LARGE SCALE GENOMIC DNA]</scope>
    <source>
        <strain evidence="4 5">SM1211</strain>
    </source>
</reference>
<dbReference type="SMART" id="SM00382">
    <property type="entry name" value="AAA"/>
    <property type="match status" value="1"/>
</dbReference>
<evidence type="ECO:0000313" key="4">
    <source>
        <dbReference type="EMBL" id="PIL21002.1"/>
    </source>
</evidence>
<dbReference type="InterPro" id="IPR003439">
    <property type="entry name" value="ABC_transporter-like_ATP-bd"/>
</dbReference>
<dbReference type="GO" id="GO:0005886">
    <property type="term" value="C:plasma membrane"/>
    <property type="evidence" value="ECO:0007669"/>
    <property type="project" value="TreeGrafter"/>
</dbReference>
<evidence type="ECO:0000256" key="1">
    <source>
        <dbReference type="ARBA" id="ARBA00022741"/>
    </source>
</evidence>
<accession>A0A2G8RHK5</accession>
<organism evidence="4 5">
    <name type="scientific">Puniceibacterium antarcticum</name>
    <dbReference type="NCBI Taxonomy" id="1206336"/>
    <lineage>
        <taxon>Bacteria</taxon>
        <taxon>Pseudomonadati</taxon>
        <taxon>Pseudomonadota</taxon>
        <taxon>Alphaproteobacteria</taxon>
        <taxon>Rhodobacterales</taxon>
        <taxon>Paracoccaceae</taxon>
        <taxon>Puniceibacterium</taxon>
    </lineage>
</organism>
<evidence type="ECO:0000256" key="2">
    <source>
        <dbReference type="ARBA" id="ARBA00022840"/>
    </source>
</evidence>
<dbReference type="InterPro" id="IPR017871">
    <property type="entry name" value="ABC_transporter-like_CS"/>
</dbReference>
<dbReference type="EMBL" id="AWWI01000048">
    <property type="protein sequence ID" value="PIL21002.1"/>
    <property type="molecule type" value="Genomic_DNA"/>
</dbReference>
<protein>
    <recommendedName>
        <fullName evidence="3">ABC transporter domain-containing protein</fullName>
    </recommendedName>
</protein>
<dbReference type="Gene3D" id="3.40.50.300">
    <property type="entry name" value="P-loop containing nucleotide triphosphate hydrolases"/>
    <property type="match status" value="1"/>
</dbReference>
<dbReference type="AlphaFoldDB" id="A0A2G8RHK5"/>
<evidence type="ECO:0000313" key="5">
    <source>
        <dbReference type="Proteomes" id="UP000231259"/>
    </source>
</evidence>
<dbReference type="InterPro" id="IPR003593">
    <property type="entry name" value="AAA+_ATPase"/>
</dbReference>
<proteinExistence type="predicted"/>
<keyword evidence="5" id="KW-1185">Reference proteome</keyword>
<dbReference type="RefSeq" id="WP_099910168.1">
    <property type="nucleotide sequence ID" value="NZ_AWWI01000048.1"/>
</dbReference>
<dbReference type="InterPro" id="IPR027417">
    <property type="entry name" value="P-loop_NTPase"/>
</dbReference>
<dbReference type="SUPFAM" id="SSF52540">
    <property type="entry name" value="P-loop containing nucleoside triphosphate hydrolases"/>
    <property type="match status" value="1"/>
</dbReference>
<keyword evidence="2" id="KW-0067">ATP-binding</keyword>
<evidence type="ECO:0000259" key="3">
    <source>
        <dbReference type="PROSITE" id="PS50893"/>
    </source>
</evidence>
<dbReference type="InterPro" id="IPR015854">
    <property type="entry name" value="ABC_transpr_LolD-like"/>
</dbReference>
<comment type="caution">
    <text evidence="4">The sequence shown here is derived from an EMBL/GenBank/DDBJ whole genome shotgun (WGS) entry which is preliminary data.</text>
</comment>
<dbReference type="GO" id="GO:0005524">
    <property type="term" value="F:ATP binding"/>
    <property type="evidence" value="ECO:0007669"/>
    <property type="project" value="UniProtKB-KW"/>
</dbReference>
<sequence length="225" mass="23628">MPAPENMELSVKGLIVTGAQRRKLLDLPCLTLAPGQSLGISGPSGAGKTTLLHAVAGLIPVNTGAIQWGDTDLADLSDAGRARFRAAHMGLVFQTAHLFDELSALDNAAIAAGFAPKHARAAIRDRAREHLQKLGVQASTGRAVATFSGGERQRISMSRALARSPAILLADEPTASLDRAAAERLGDDLLDFSRQGGTLIVVSHDPSVLARMDTVLRLADGQVMQ</sequence>
<name>A0A2G8RHK5_9RHOB</name>
<dbReference type="GO" id="GO:0022857">
    <property type="term" value="F:transmembrane transporter activity"/>
    <property type="evidence" value="ECO:0007669"/>
    <property type="project" value="TreeGrafter"/>
</dbReference>
<dbReference type="OrthoDB" id="9787227at2"/>
<keyword evidence="1" id="KW-0547">Nucleotide-binding</keyword>
<dbReference type="GO" id="GO:0016887">
    <property type="term" value="F:ATP hydrolysis activity"/>
    <property type="evidence" value="ECO:0007669"/>
    <property type="project" value="InterPro"/>
</dbReference>
<feature type="domain" description="ABC transporter" evidence="3">
    <location>
        <begin position="9"/>
        <end position="225"/>
    </location>
</feature>
<dbReference type="Proteomes" id="UP000231259">
    <property type="component" value="Unassembled WGS sequence"/>
</dbReference>
<gene>
    <name evidence="4" type="ORF">P775_06435</name>
</gene>
<dbReference type="PROSITE" id="PS50893">
    <property type="entry name" value="ABC_TRANSPORTER_2"/>
    <property type="match status" value="1"/>
</dbReference>
<dbReference type="PANTHER" id="PTHR24220">
    <property type="entry name" value="IMPORT ATP-BINDING PROTEIN"/>
    <property type="match status" value="1"/>
</dbReference>
<dbReference type="Pfam" id="PF00005">
    <property type="entry name" value="ABC_tran"/>
    <property type="match status" value="1"/>
</dbReference>